<accession>A0A1W1EI69</accession>
<reference evidence="1" key="1">
    <citation type="submission" date="2016-10" db="EMBL/GenBank/DDBJ databases">
        <authorList>
            <person name="de Groot N.N."/>
        </authorList>
    </citation>
    <scope>NUCLEOTIDE SEQUENCE</scope>
</reference>
<sequence>MKQIFIDIHEVWLETLMAGFASKKNKVKLFDSSDILFRHFTWVENALIKSNIDYNYNRGSIPIKVENFSYLLNDIIKRVQKIIDNIDVIDDKDLRDRILSDLNFIIYDISLMEEEKVTAFNTKRELPNIKLQDEARDALTIFLFEESYKEYELIMIYNYLKANSNDAFLNRIFAILIDESFFHLKSFGQMMSDMGILAVPRIVNEELYKITDITKFLKDGINEEINAKEECRLLSEAVSKDSDELAKFFDLINNQENYHISLMKEALEYYAKS</sequence>
<proteinExistence type="predicted"/>
<dbReference type="InterPro" id="IPR009078">
    <property type="entry name" value="Ferritin-like_SF"/>
</dbReference>
<evidence type="ECO:0000313" key="1">
    <source>
        <dbReference type="EMBL" id="SHO80563.1"/>
    </source>
</evidence>
<name>A0A1W1EI69_9ZZZZ</name>
<organism evidence="1">
    <name type="scientific">hydrothermal vent metagenome</name>
    <dbReference type="NCBI Taxonomy" id="652676"/>
    <lineage>
        <taxon>unclassified sequences</taxon>
        <taxon>metagenomes</taxon>
        <taxon>ecological metagenomes</taxon>
    </lineage>
</organism>
<protein>
    <submittedName>
        <fullName evidence="1">Uncharacterized protein</fullName>
    </submittedName>
</protein>
<dbReference type="AlphaFoldDB" id="A0A1W1EI69"/>
<dbReference type="EMBL" id="FRYL01000012">
    <property type="protein sequence ID" value="SHO80563.1"/>
    <property type="molecule type" value="Genomic_DNA"/>
</dbReference>
<gene>
    <name evidence="1" type="ORF">MNB_SV-15-82</name>
</gene>
<dbReference type="SUPFAM" id="SSF47240">
    <property type="entry name" value="Ferritin-like"/>
    <property type="match status" value="1"/>
</dbReference>